<keyword evidence="1" id="KW-0812">Transmembrane</keyword>
<feature type="transmembrane region" description="Helical" evidence="1">
    <location>
        <begin position="177"/>
        <end position="198"/>
    </location>
</feature>
<dbReference type="GO" id="GO:0003700">
    <property type="term" value="F:DNA-binding transcription factor activity"/>
    <property type="evidence" value="ECO:0007669"/>
    <property type="project" value="InterPro"/>
</dbReference>
<keyword evidence="1" id="KW-1133">Transmembrane helix</keyword>
<dbReference type="InterPro" id="IPR036390">
    <property type="entry name" value="WH_DNA-bd_sf"/>
</dbReference>
<dbReference type="RefSeq" id="WP_012106557.1">
    <property type="nucleotide sequence ID" value="NC_009712.1"/>
</dbReference>
<dbReference type="KEGG" id="mbn:Mboo_1012"/>
<evidence type="ECO:0000313" key="3">
    <source>
        <dbReference type="EMBL" id="ABS55530.1"/>
    </source>
</evidence>
<dbReference type="GeneID" id="5411748"/>
<feature type="domain" description="HTH arsR-type" evidence="2">
    <location>
        <begin position="34"/>
        <end position="118"/>
    </location>
</feature>
<dbReference type="Proteomes" id="UP000002408">
    <property type="component" value="Chromosome"/>
</dbReference>
<dbReference type="CDD" id="cd00090">
    <property type="entry name" value="HTH_ARSR"/>
    <property type="match status" value="1"/>
</dbReference>
<organism evidence="3 4">
    <name type="scientific">Methanoregula boonei (strain DSM 21154 / JCM 14090 / 6A8)</name>
    <dbReference type="NCBI Taxonomy" id="456442"/>
    <lineage>
        <taxon>Archaea</taxon>
        <taxon>Methanobacteriati</taxon>
        <taxon>Methanobacteriota</taxon>
        <taxon>Stenosarchaea group</taxon>
        <taxon>Methanomicrobia</taxon>
        <taxon>Methanomicrobiales</taxon>
        <taxon>Methanoregulaceae</taxon>
        <taxon>Methanoregula</taxon>
    </lineage>
</organism>
<dbReference type="EMBL" id="CP000780">
    <property type="protein sequence ID" value="ABS55530.1"/>
    <property type="molecule type" value="Genomic_DNA"/>
</dbReference>
<reference evidence="4" key="1">
    <citation type="journal article" date="2015" name="Microbiology">
        <title>Genome of Methanoregula boonei 6A8 reveals adaptations to oligotrophic peatland environments.</title>
        <authorList>
            <person name="Braeuer S."/>
            <person name="Cadillo-Quiroz H."/>
            <person name="Kyrpides N."/>
            <person name="Woyke T."/>
            <person name="Goodwin L."/>
            <person name="Detter C."/>
            <person name="Podell S."/>
            <person name="Yavitt J.B."/>
            <person name="Zinder S.H."/>
        </authorList>
    </citation>
    <scope>NUCLEOTIDE SEQUENCE [LARGE SCALE GENOMIC DNA]</scope>
    <source>
        <strain evidence="4">DSM 21154 / JCM 14090 / 6A8</strain>
    </source>
</reference>
<dbReference type="SMART" id="SM00418">
    <property type="entry name" value="HTH_ARSR"/>
    <property type="match status" value="1"/>
</dbReference>
<evidence type="ECO:0000256" key="1">
    <source>
        <dbReference type="SAM" id="Phobius"/>
    </source>
</evidence>
<proteinExistence type="predicted"/>
<evidence type="ECO:0000259" key="2">
    <source>
        <dbReference type="SMART" id="SM00418"/>
    </source>
</evidence>
<name>A7I719_METB6</name>
<dbReference type="InterPro" id="IPR036388">
    <property type="entry name" value="WH-like_DNA-bd_sf"/>
</dbReference>
<dbReference type="HOGENOM" id="CLU_068197_1_0_2"/>
<sequence>MNGIPSEPGMGPAAPAAVEEEIVFLEPGQEKAQNIAKAISHQNAGDIMSLLSTEGPMKLSDIATRMDLSTNAAKYHVENLKNAGLIEIANTRYSVKGKKMKVYRLKNQVFIVAPGMVSGPALRAVLLKYASLCGIFIVAFGLFVVQPFVTFSPGSPGSISGSIWQGTTLPAAYPSPLVPALVLAGIVTLLVFAGTEVLEYGKNRA</sequence>
<protein>
    <submittedName>
        <fullName evidence="3">Putative transcriptional regulator</fullName>
    </submittedName>
</protein>
<dbReference type="STRING" id="456442.Mboo_1012"/>
<dbReference type="SUPFAM" id="SSF46785">
    <property type="entry name" value="Winged helix' DNA-binding domain"/>
    <property type="match status" value="1"/>
</dbReference>
<dbReference type="eggNOG" id="arCOG01686">
    <property type="taxonomic scope" value="Archaea"/>
</dbReference>
<keyword evidence="4" id="KW-1185">Reference proteome</keyword>
<evidence type="ECO:0000313" key="4">
    <source>
        <dbReference type="Proteomes" id="UP000002408"/>
    </source>
</evidence>
<dbReference type="Pfam" id="PF12840">
    <property type="entry name" value="HTH_20"/>
    <property type="match status" value="1"/>
</dbReference>
<dbReference type="InterPro" id="IPR001845">
    <property type="entry name" value="HTH_ArsR_DNA-bd_dom"/>
</dbReference>
<dbReference type="Gene3D" id="1.10.10.10">
    <property type="entry name" value="Winged helix-like DNA-binding domain superfamily/Winged helix DNA-binding domain"/>
    <property type="match status" value="1"/>
</dbReference>
<feature type="transmembrane region" description="Helical" evidence="1">
    <location>
        <begin position="126"/>
        <end position="149"/>
    </location>
</feature>
<accession>A7I719</accession>
<dbReference type="AlphaFoldDB" id="A7I719"/>
<dbReference type="InterPro" id="IPR011991">
    <property type="entry name" value="ArsR-like_HTH"/>
</dbReference>
<keyword evidence="1" id="KW-0472">Membrane</keyword>
<gene>
    <name evidence="3" type="ordered locus">Mboo_1012</name>
</gene>